<name>A0A0N4ZJ32_PARTI</name>
<dbReference type="STRING" id="131310.A0A0N4ZJ32"/>
<dbReference type="Gene3D" id="3.40.30.10">
    <property type="entry name" value="Glutaredoxin"/>
    <property type="match status" value="1"/>
</dbReference>
<organism evidence="5 6">
    <name type="scientific">Parastrongyloides trichosuri</name>
    <name type="common">Possum-specific nematode worm</name>
    <dbReference type="NCBI Taxonomy" id="131310"/>
    <lineage>
        <taxon>Eukaryota</taxon>
        <taxon>Metazoa</taxon>
        <taxon>Ecdysozoa</taxon>
        <taxon>Nematoda</taxon>
        <taxon>Chromadorea</taxon>
        <taxon>Rhabditida</taxon>
        <taxon>Tylenchina</taxon>
        <taxon>Panagrolaimomorpha</taxon>
        <taxon>Strongyloidoidea</taxon>
        <taxon>Strongyloididae</taxon>
        <taxon>Parastrongyloides</taxon>
    </lineage>
</organism>
<evidence type="ECO:0000313" key="6">
    <source>
        <dbReference type="WBParaSite" id="PTRK_0000794400.1"/>
    </source>
</evidence>
<evidence type="ECO:0000313" key="5">
    <source>
        <dbReference type="Proteomes" id="UP000038045"/>
    </source>
</evidence>
<keyword evidence="1 4" id="KW-0732">Signal</keyword>
<keyword evidence="3" id="KW-0472">Membrane</keyword>
<dbReference type="GO" id="GO:0004791">
    <property type="term" value="F:thioredoxin-disulfide reductase (NADPH) activity"/>
    <property type="evidence" value="ECO:0007669"/>
    <property type="project" value="TreeGrafter"/>
</dbReference>
<evidence type="ECO:0000256" key="1">
    <source>
        <dbReference type="ARBA" id="ARBA00022729"/>
    </source>
</evidence>
<protein>
    <submittedName>
        <fullName evidence="6">SelT-like protein</fullName>
    </submittedName>
</protein>
<dbReference type="PANTHER" id="PTHR13544:SF0">
    <property type="entry name" value="THIOREDOXIN REDUCTASE-LIKE SELENOPROTEIN T"/>
    <property type="match status" value="1"/>
</dbReference>
<dbReference type="AlphaFoldDB" id="A0A0N4ZJ32"/>
<dbReference type="InterPro" id="IPR011893">
    <property type="entry name" value="Selenoprotein_Rdx-typ"/>
</dbReference>
<dbReference type="WBParaSite" id="PTRK_0000794400.1">
    <property type="protein sequence ID" value="PTRK_0000794400.1"/>
    <property type="gene ID" value="PTRK_0000794400"/>
</dbReference>
<dbReference type="Pfam" id="PF10262">
    <property type="entry name" value="Rdx"/>
    <property type="match status" value="1"/>
</dbReference>
<dbReference type="NCBIfam" id="TIGR02174">
    <property type="entry name" value="CXXU_selWTH"/>
    <property type="match status" value="1"/>
</dbReference>
<evidence type="ECO:0000256" key="2">
    <source>
        <dbReference type="ARBA" id="ARBA00023284"/>
    </source>
</evidence>
<dbReference type="GO" id="GO:0045454">
    <property type="term" value="P:cell redox homeostasis"/>
    <property type="evidence" value="ECO:0007669"/>
    <property type="project" value="TreeGrafter"/>
</dbReference>
<feature type="signal peptide" evidence="4">
    <location>
        <begin position="1"/>
        <end position="23"/>
    </location>
</feature>
<feature type="transmembrane region" description="Helical" evidence="3">
    <location>
        <begin position="169"/>
        <end position="190"/>
    </location>
</feature>
<dbReference type="PANTHER" id="PTHR13544">
    <property type="entry name" value="SELENOPROTEIN T"/>
    <property type="match status" value="1"/>
</dbReference>
<dbReference type="SUPFAM" id="SSF52833">
    <property type="entry name" value="Thioredoxin-like"/>
    <property type="match status" value="1"/>
</dbReference>
<reference evidence="6" key="1">
    <citation type="submission" date="2017-02" db="UniProtKB">
        <authorList>
            <consortium name="WormBaseParasite"/>
        </authorList>
    </citation>
    <scope>IDENTIFICATION</scope>
</reference>
<keyword evidence="2" id="KW-0676">Redox-active center</keyword>
<evidence type="ECO:0000256" key="4">
    <source>
        <dbReference type="SAM" id="SignalP"/>
    </source>
</evidence>
<keyword evidence="3" id="KW-1133">Transmembrane helix</keyword>
<sequence length="236" mass="26618">MVIKTNKILLLFLFILSIHQLTPKESTNNEVIEDDGDGFEAFQEPEKDVEELDIRDPQGGVPKNPAVVPDLSTNLPGLRFEYCYSCGYKQAFTQYQTIILEKYPNIVIEGENYSPVYWKSSMAQIIGIIKFAFIFLIVTGKDPLMIVGISIPTLSNWLLTNKISSCMMIFMLSNMIEGMLMSTGAFEIFIGKERIWSKLESGRVPSPQELLALISQQLELSGAKSSNSFSQYNFNE</sequence>
<accession>A0A0N4ZJ32</accession>
<dbReference type="GO" id="GO:0005789">
    <property type="term" value="C:endoplasmic reticulum membrane"/>
    <property type="evidence" value="ECO:0007669"/>
    <property type="project" value="TreeGrafter"/>
</dbReference>
<feature type="chain" id="PRO_5005891785" evidence="4">
    <location>
        <begin position="24"/>
        <end position="236"/>
    </location>
</feature>
<dbReference type="InterPro" id="IPR019389">
    <property type="entry name" value="Selenoprotein_T"/>
</dbReference>
<evidence type="ECO:0000256" key="3">
    <source>
        <dbReference type="SAM" id="Phobius"/>
    </source>
</evidence>
<proteinExistence type="predicted"/>
<keyword evidence="3" id="KW-0812">Transmembrane</keyword>
<dbReference type="Proteomes" id="UP000038045">
    <property type="component" value="Unplaced"/>
</dbReference>
<keyword evidence="5" id="KW-1185">Reference proteome</keyword>
<dbReference type="InterPro" id="IPR036249">
    <property type="entry name" value="Thioredoxin-like_sf"/>
</dbReference>